<protein>
    <recommendedName>
        <fullName evidence="7">VPS37 C-terminal domain-containing protein</fullName>
    </recommendedName>
</protein>
<keyword evidence="4" id="KW-0967">Endosome</keyword>
<name>G7E6C1_MIXOS</name>
<dbReference type="GO" id="GO:0006612">
    <property type="term" value="P:protein targeting to membrane"/>
    <property type="evidence" value="ECO:0007669"/>
    <property type="project" value="TreeGrafter"/>
</dbReference>
<dbReference type="OrthoDB" id="10260857at2759"/>
<accession>G7E6C1</accession>
<dbReference type="GO" id="GO:0000813">
    <property type="term" value="C:ESCRT I complex"/>
    <property type="evidence" value="ECO:0007669"/>
    <property type="project" value="TreeGrafter"/>
</dbReference>
<comment type="caution">
    <text evidence="8">The sequence shown here is derived from an EMBL/GenBank/DDBJ whole genome shotgun (WGS) entry which is preliminary data.</text>
</comment>
<dbReference type="STRING" id="764103.G7E6C1"/>
<reference evidence="8 9" key="1">
    <citation type="journal article" date="2011" name="J. Gen. Appl. Microbiol.">
        <title>Draft genome sequencing of the enigmatic basidiomycete Mixia osmundae.</title>
        <authorList>
            <person name="Nishida H."/>
            <person name="Nagatsuka Y."/>
            <person name="Sugiyama J."/>
        </authorList>
    </citation>
    <scope>NUCLEOTIDE SEQUENCE [LARGE SCALE GENOMIC DNA]</scope>
    <source>
        <strain evidence="9">CBS 9802 / IAM 14324 / JCM 22182 / KY 12970</strain>
    </source>
</reference>
<dbReference type="GO" id="GO:0006623">
    <property type="term" value="P:protein targeting to vacuole"/>
    <property type="evidence" value="ECO:0007669"/>
    <property type="project" value="TreeGrafter"/>
</dbReference>
<feature type="domain" description="VPS37 C-terminal" evidence="7">
    <location>
        <begin position="94"/>
        <end position="177"/>
    </location>
</feature>
<dbReference type="InParanoid" id="G7E6C1"/>
<evidence type="ECO:0000256" key="2">
    <source>
        <dbReference type="ARBA" id="ARBA00007617"/>
    </source>
</evidence>
<evidence type="ECO:0000256" key="6">
    <source>
        <dbReference type="PROSITE-ProRule" id="PRU00646"/>
    </source>
</evidence>
<dbReference type="eggNOG" id="KOG3270">
    <property type="taxonomic scope" value="Eukaryota"/>
</dbReference>
<evidence type="ECO:0000256" key="3">
    <source>
        <dbReference type="ARBA" id="ARBA00022448"/>
    </source>
</evidence>
<proteinExistence type="inferred from homology"/>
<dbReference type="Pfam" id="PF07200">
    <property type="entry name" value="Mod_r"/>
    <property type="match status" value="1"/>
</dbReference>
<reference evidence="8 9" key="2">
    <citation type="journal article" date="2012" name="Open Biol.">
        <title>Characteristics of nucleosomes and linker DNA regions on the genome of the basidiomycete Mixia osmundae revealed by mono- and dinucleosome mapping.</title>
        <authorList>
            <person name="Nishida H."/>
            <person name="Kondo S."/>
            <person name="Matsumoto T."/>
            <person name="Suzuki Y."/>
            <person name="Yoshikawa H."/>
            <person name="Taylor T.D."/>
            <person name="Sugiyama J."/>
        </authorList>
    </citation>
    <scope>NUCLEOTIDE SEQUENCE [LARGE SCALE GENOMIC DNA]</scope>
    <source>
        <strain evidence="9">CBS 9802 / IAM 14324 / JCM 22182 / KY 12970</strain>
    </source>
</reference>
<keyword evidence="9" id="KW-1185">Reference proteome</keyword>
<dbReference type="InterPro" id="IPR009851">
    <property type="entry name" value="Mod_r"/>
</dbReference>
<sequence length="177" mass="20329">MNVYGPTQSQDFMQECQERLSSLSRDDLEALLSDPEYFDAFFGTLPSTIALYDEHDALLRANEELTARNLDYRPKLDTLRSETALAFQSALDSKVIWATVEKDQAEAYKGCTPPALLNRLRAALSEQEHLTEQLAARFQDGQLDEASFAMQYKEARRIWHKRALCAFYWKHRAGRTS</sequence>
<evidence type="ECO:0000313" key="8">
    <source>
        <dbReference type="EMBL" id="GAA98381.1"/>
    </source>
</evidence>
<dbReference type="GO" id="GO:0043162">
    <property type="term" value="P:ubiquitin-dependent protein catabolic process via the multivesicular body sorting pathway"/>
    <property type="evidence" value="ECO:0007669"/>
    <property type="project" value="TreeGrafter"/>
</dbReference>
<dbReference type="PANTHER" id="PTHR13678:SF2">
    <property type="entry name" value="VACUOLAR PROTEIN SORTING-ASSOCIATED PROTEIN 37A"/>
    <property type="match status" value="1"/>
</dbReference>
<dbReference type="PROSITE" id="PS51314">
    <property type="entry name" value="VPS37_C"/>
    <property type="match status" value="1"/>
</dbReference>
<keyword evidence="5 6" id="KW-0653">Protein transport</keyword>
<gene>
    <name evidence="8" type="primary">Mo05067</name>
    <name evidence="8" type="ORF">E5Q_05067</name>
</gene>
<dbReference type="AlphaFoldDB" id="G7E6C1"/>
<organism evidence="8 9">
    <name type="scientific">Mixia osmundae (strain CBS 9802 / IAM 14324 / JCM 22182 / KY 12970)</name>
    <dbReference type="NCBI Taxonomy" id="764103"/>
    <lineage>
        <taxon>Eukaryota</taxon>
        <taxon>Fungi</taxon>
        <taxon>Dikarya</taxon>
        <taxon>Basidiomycota</taxon>
        <taxon>Pucciniomycotina</taxon>
        <taxon>Mixiomycetes</taxon>
        <taxon>Mixiales</taxon>
        <taxon>Mixiaceae</taxon>
        <taxon>Mixia</taxon>
    </lineage>
</organism>
<evidence type="ECO:0000256" key="1">
    <source>
        <dbReference type="ARBA" id="ARBA00004177"/>
    </source>
</evidence>
<keyword evidence="3 6" id="KW-0813">Transport</keyword>
<evidence type="ECO:0000259" key="7">
    <source>
        <dbReference type="PROSITE" id="PS51314"/>
    </source>
</evidence>
<comment type="similarity">
    <text evidence="2">Belongs to the VPS37 family.</text>
</comment>
<dbReference type="PANTHER" id="PTHR13678">
    <property type="entry name" value="VACUOLAR PROTEIN SORTING-ASSOCIATED PROTEIN 37"/>
    <property type="match status" value="1"/>
</dbReference>
<dbReference type="EMBL" id="BABT02000150">
    <property type="protein sequence ID" value="GAA98381.1"/>
    <property type="molecule type" value="Genomic_DNA"/>
</dbReference>
<evidence type="ECO:0000256" key="5">
    <source>
        <dbReference type="ARBA" id="ARBA00022927"/>
    </source>
</evidence>
<comment type="subcellular location">
    <subcellularLocation>
        <location evidence="1">Endosome</location>
    </subcellularLocation>
</comment>
<dbReference type="RefSeq" id="XP_014569111.1">
    <property type="nucleotide sequence ID" value="XM_014713625.1"/>
</dbReference>
<dbReference type="Proteomes" id="UP000009131">
    <property type="component" value="Unassembled WGS sequence"/>
</dbReference>
<dbReference type="HOGENOM" id="CLU_087365_1_0_1"/>
<evidence type="ECO:0000313" key="9">
    <source>
        <dbReference type="Proteomes" id="UP000009131"/>
    </source>
</evidence>
<evidence type="ECO:0000256" key="4">
    <source>
        <dbReference type="ARBA" id="ARBA00022753"/>
    </source>
</evidence>